<dbReference type="PANTHER" id="PTHR47506">
    <property type="entry name" value="TRANSCRIPTIONAL REGULATORY PROTEIN"/>
    <property type="match status" value="1"/>
</dbReference>
<evidence type="ECO:0000259" key="5">
    <source>
        <dbReference type="PROSITE" id="PS50977"/>
    </source>
</evidence>
<keyword evidence="1" id="KW-0805">Transcription regulation</keyword>
<dbReference type="Proteomes" id="UP000029409">
    <property type="component" value="Chromosome"/>
</dbReference>
<keyword evidence="2 4" id="KW-0238">DNA-binding</keyword>
<dbReference type="InterPro" id="IPR011075">
    <property type="entry name" value="TetR_C"/>
</dbReference>
<dbReference type="EMBL" id="CP009288">
    <property type="protein sequence ID" value="AIQ14185.1"/>
    <property type="molecule type" value="Genomic_DNA"/>
</dbReference>
<dbReference type="eggNOG" id="COG1309">
    <property type="taxonomic scope" value="Bacteria"/>
</dbReference>
<evidence type="ECO:0000256" key="4">
    <source>
        <dbReference type="PROSITE-ProRule" id="PRU00335"/>
    </source>
</evidence>
<proteinExistence type="predicted"/>
<accession>A0A089HTU8</accession>
<gene>
    <name evidence="6" type="ORF">PDUR_21395</name>
</gene>
<dbReference type="STRING" id="44251.PDUR_21395"/>
<evidence type="ECO:0000256" key="1">
    <source>
        <dbReference type="ARBA" id="ARBA00023015"/>
    </source>
</evidence>
<dbReference type="Pfam" id="PF16925">
    <property type="entry name" value="TetR_C_13"/>
    <property type="match status" value="1"/>
</dbReference>
<dbReference type="SUPFAM" id="SSF46689">
    <property type="entry name" value="Homeodomain-like"/>
    <property type="match status" value="1"/>
</dbReference>
<dbReference type="KEGG" id="pdu:PDUR_21395"/>
<dbReference type="SUPFAM" id="SSF48498">
    <property type="entry name" value="Tetracyclin repressor-like, C-terminal domain"/>
    <property type="match status" value="1"/>
</dbReference>
<evidence type="ECO:0000313" key="7">
    <source>
        <dbReference type="Proteomes" id="UP000029409"/>
    </source>
</evidence>
<protein>
    <recommendedName>
        <fullName evidence="5">HTH tetR-type domain-containing protein</fullName>
    </recommendedName>
</protein>
<dbReference type="Pfam" id="PF00440">
    <property type="entry name" value="TetR_N"/>
    <property type="match status" value="1"/>
</dbReference>
<evidence type="ECO:0000313" key="6">
    <source>
        <dbReference type="EMBL" id="AIQ14185.1"/>
    </source>
</evidence>
<reference evidence="6 7" key="1">
    <citation type="submission" date="2014-08" db="EMBL/GenBank/DDBJ databases">
        <title>Comparative genomics of the Paenibacillus odorifer group.</title>
        <authorList>
            <person name="den Bakker H.C."/>
            <person name="Tsai Y.-C."/>
            <person name="Martin N."/>
            <person name="Korlach J."/>
            <person name="Wiedmann M."/>
        </authorList>
    </citation>
    <scope>NUCLEOTIDE SEQUENCE [LARGE SCALE GENOMIC DNA]</scope>
    <source>
        <strain evidence="6 7">DSM 1735</strain>
    </source>
</reference>
<dbReference type="InterPro" id="IPR001647">
    <property type="entry name" value="HTH_TetR"/>
</dbReference>
<dbReference type="RefSeq" id="WP_042207983.1">
    <property type="nucleotide sequence ID" value="NZ_CP009288.1"/>
</dbReference>
<organism evidence="6 7">
    <name type="scientific">Paenibacillus durus</name>
    <name type="common">Paenibacillus azotofixans</name>
    <dbReference type="NCBI Taxonomy" id="44251"/>
    <lineage>
        <taxon>Bacteria</taxon>
        <taxon>Bacillati</taxon>
        <taxon>Bacillota</taxon>
        <taxon>Bacilli</taxon>
        <taxon>Bacillales</taxon>
        <taxon>Paenibacillaceae</taxon>
        <taxon>Paenibacillus</taxon>
    </lineage>
</organism>
<dbReference type="PRINTS" id="PR00455">
    <property type="entry name" value="HTHTETR"/>
</dbReference>
<evidence type="ECO:0000256" key="2">
    <source>
        <dbReference type="ARBA" id="ARBA00023125"/>
    </source>
</evidence>
<dbReference type="PANTHER" id="PTHR47506:SF3">
    <property type="entry name" value="HTH-TYPE TRANSCRIPTIONAL REGULATOR LMRA"/>
    <property type="match status" value="1"/>
</dbReference>
<dbReference type="AlphaFoldDB" id="A0A089HTU8"/>
<dbReference type="InterPro" id="IPR036271">
    <property type="entry name" value="Tet_transcr_reg_TetR-rel_C_sf"/>
</dbReference>
<dbReference type="InterPro" id="IPR009057">
    <property type="entry name" value="Homeodomain-like_sf"/>
</dbReference>
<dbReference type="PROSITE" id="PS01081">
    <property type="entry name" value="HTH_TETR_1"/>
    <property type="match status" value="1"/>
</dbReference>
<feature type="DNA-binding region" description="H-T-H motif" evidence="4">
    <location>
        <begin position="28"/>
        <end position="47"/>
    </location>
</feature>
<evidence type="ECO:0000256" key="3">
    <source>
        <dbReference type="ARBA" id="ARBA00023163"/>
    </source>
</evidence>
<dbReference type="GO" id="GO:0003677">
    <property type="term" value="F:DNA binding"/>
    <property type="evidence" value="ECO:0007669"/>
    <property type="project" value="UniProtKB-UniRule"/>
</dbReference>
<name>A0A089HTU8_PAEDU</name>
<keyword evidence="7" id="KW-1185">Reference proteome</keyword>
<dbReference type="PROSITE" id="PS50977">
    <property type="entry name" value="HTH_TETR_2"/>
    <property type="match status" value="1"/>
</dbReference>
<dbReference type="OrthoDB" id="9814200at2"/>
<dbReference type="Gene3D" id="1.10.357.10">
    <property type="entry name" value="Tetracycline Repressor, domain 2"/>
    <property type="match status" value="1"/>
</dbReference>
<keyword evidence="3" id="KW-0804">Transcription</keyword>
<dbReference type="InterPro" id="IPR023772">
    <property type="entry name" value="DNA-bd_HTH_TetR-type_CS"/>
</dbReference>
<feature type="domain" description="HTH tetR-type" evidence="5">
    <location>
        <begin position="5"/>
        <end position="65"/>
    </location>
</feature>
<sequence length="197" mass="22062">MRKGAETRENIIRKTAELLNVQGYHGLSISDIMRETGLQKGSIYNHFQNKDEVVLEALDYAVDIVNTRFQEAIAGHTRAYDQLIAAIRVYEHVVEAPPFIGGCPVMNIAAESDDTHEALTERAQKGLTAFVAFVSNILEHGMETGEFKPDIDKRRVANFIVTSIEGGVMISKLFHSNTPIQENNKLLIDFIMQNICK</sequence>